<dbReference type="PROSITE" id="PS50977">
    <property type="entry name" value="HTH_TETR_2"/>
    <property type="match status" value="1"/>
</dbReference>
<evidence type="ECO:0000313" key="6">
    <source>
        <dbReference type="EMBL" id="MBB6210155.1"/>
    </source>
</evidence>
<evidence type="ECO:0000256" key="3">
    <source>
        <dbReference type="ARBA" id="ARBA00023163"/>
    </source>
</evidence>
<dbReference type="Proteomes" id="UP000544872">
    <property type="component" value="Unassembled WGS sequence"/>
</dbReference>
<keyword evidence="1" id="KW-0805">Transcription regulation</keyword>
<protein>
    <submittedName>
        <fullName evidence="6">AcrR family transcriptional regulator</fullName>
    </submittedName>
</protein>
<keyword evidence="7" id="KW-1185">Reference proteome</keyword>
<feature type="DNA-binding region" description="H-T-H motif" evidence="4">
    <location>
        <begin position="35"/>
        <end position="54"/>
    </location>
</feature>
<dbReference type="Gene3D" id="1.10.357.10">
    <property type="entry name" value="Tetracycline Repressor, domain 2"/>
    <property type="match status" value="1"/>
</dbReference>
<dbReference type="Pfam" id="PF00440">
    <property type="entry name" value="TetR_N"/>
    <property type="match status" value="1"/>
</dbReference>
<dbReference type="PANTHER" id="PTHR30055:SF234">
    <property type="entry name" value="HTH-TYPE TRANSCRIPTIONAL REGULATOR BETI"/>
    <property type="match status" value="1"/>
</dbReference>
<accession>A0A7W9ZF91</accession>
<dbReference type="EMBL" id="JACIIX010000004">
    <property type="protein sequence ID" value="MBB6210155.1"/>
    <property type="molecule type" value="Genomic_DNA"/>
</dbReference>
<dbReference type="FunFam" id="1.10.10.60:FF:000141">
    <property type="entry name" value="TetR family transcriptional regulator"/>
    <property type="match status" value="1"/>
</dbReference>
<proteinExistence type="predicted"/>
<dbReference type="InterPro" id="IPR050109">
    <property type="entry name" value="HTH-type_TetR-like_transc_reg"/>
</dbReference>
<sequence>MPEVPRNRRRKQARPAEILAAALEEFSERGFAATRLDAVAARAGISKGTLYLYFPTKEELFKDMVRQTILPMVAALDQTVGQATDSQRSADLLRQVLTGLALTLATSSAGRLPKLIVAEATAFPDLAAFWAEEVIGRATAMLRRLIERGISRGEFSAGETDPLLLFAPFLLMTLWNTAIAPATGRDIDPVSYTRQAVDLLLNGLLPRPEALP</sequence>
<dbReference type="InterPro" id="IPR009057">
    <property type="entry name" value="Homeodomain-like_sf"/>
</dbReference>
<evidence type="ECO:0000259" key="5">
    <source>
        <dbReference type="PROSITE" id="PS50977"/>
    </source>
</evidence>
<dbReference type="RefSeq" id="WP_184262983.1">
    <property type="nucleotide sequence ID" value="NZ_JACIIX010000004.1"/>
</dbReference>
<evidence type="ECO:0000313" key="7">
    <source>
        <dbReference type="Proteomes" id="UP000544872"/>
    </source>
</evidence>
<dbReference type="InterPro" id="IPR036271">
    <property type="entry name" value="Tet_transcr_reg_TetR-rel_C_sf"/>
</dbReference>
<keyword evidence="3" id="KW-0804">Transcription</keyword>
<dbReference type="SUPFAM" id="SSF48498">
    <property type="entry name" value="Tetracyclin repressor-like, C-terminal domain"/>
    <property type="match status" value="1"/>
</dbReference>
<dbReference type="Pfam" id="PF16859">
    <property type="entry name" value="TetR_C_11"/>
    <property type="match status" value="1"/>
</dbReference>
<reference evidence="6 7" key="1">
    <citation type="submission" date="2020-08" db="EMBL/GenBank/DDBJ databases">
        <title>Genomic Encyclopedia of Type Strains, Phase IV (KMG-IV): sequencing the most valuable type-strain genomes for metagenomic binning, comparative biology and taxonomic classification.</title>
        <authorList>
            <person name="Goeker M."/>
        </authorList>
    </citation>
    <scope>NUCLEOTIDE SEQUENCE [LARGE SCALE GENOMIC DNA]</scope>
    <source>
        <strain evidence="6 7">DSM 11590</strain>
    </source>
</reference>
<evidence type="ECO:0000256" key="1">
    <source>
        <dbReference type="ARBA" id="ARBA00023015"/>
    </source>
</evidence>
<dbReference type="InterPro" id="IPR001647">
    <property type="entry name" value="HTH_TetR"/>
</dbReference>
<dbReference type="PRINTS" id="PR00455">
    <property type="entry name" value="HTHTETR"/>
</dbReference>
<dbReference type="PANTHER" id="PTHR30055">
    <property type="entry name" value="HTH-TYPE TRANSCRIPTIONAL REGULATOR RUTR"/>
    <property type="match status" value="1"/>
</dbReference>
<dbReference type="AlphaFoldDB" id="A0A7W9ZF91"/>
<gene>
    <name evidence="6" type="ORF">FHS48_001565</name>
</gene>
<name>A0A7W9ZF91_NOVIT</name>
<evidence type="ECO:0000256" key="4">
    <source>
        <dbReference type="PROSITE-ProRule" id="PRU00335"/>
    </source>
</evidence>
<dbReference type="GO" id="GO:0000976">
    <property type="term" value="F:transcription cis-regulatory region binding"/>
    <property type="evidence" value="ECO:0007669"/>
    <property type="project" value="TreeGrafter"/>
</dbReference>
<evidence type="ECO:0000256" key="2">
    <source>
        <dbReference type="ARBA" id="ARBA00023125"/>
    </source>
</evidence>
<dbReference type="GO" id="GO:0003700">
    <property type="term" value="F:DNA-binding transcription factor activity"/>
    <property type="evidence" value="ECO:0007669"/>
    <property type="project" value="TreeGrafter"/>
</dbReference>
<comment type="caution">
    <text evidence="6">The sequence shown here is derived from an EMBL/GenBank/DDBJ whole genome shotgun (WGS) entry which is preliminary data.</text>
</comment>
<keyword evidence="2 4" id="KW-0238">DNA-binding</keyword>
<organism evidence="6 7">
    <name type="scientific">Novispirillum itersonii</name>
    <name type="common">Aquaspirillum itersonii</name>
    <dbReference type="NCBI Taxonomy" id="189"/>
    <lineage>
        <taxon>Bacteria</taxon>
        <taxon>Pseudomonadati</taxon>
        <taxon>Pseudomonadota</taxon>
        <taxon>Alphaproteobacteria</taxon>
        <taxon>Rhodospirillales</taxon>
        <taxon>Novispirillaceae</taxon>
        <taxon>Novispirillum</taxon>
    </lineage>
</organism>
<dbReference type="SUPFAM" id="SSF46689">
    <property type="entry name" value="Homeodomain-like"/>
    <property type="match status" value="1"/>
</dbReference>
<feature type="domain" description="HTH tetR-type" evidence="5">
    <location>
        <begin position="12"/>
        <end position="72"/>
    </location>
</feature>
<dbReference type="InterPro" id="IPR011075">
    <property type="entry name" value="TetR_C"/>
</dbReference>